<proteinExistence type="predicted"/>
<name>A0A9C7BZM8_9VIRU</name>
<keyword evidence="1" id="KW-0812">Transmembrane</keyword>
<protein>
    <submittedName>
        <fullName evidence="2">Wsv136-like protein</fullName>
    </submittedName>
</protein>
<sequence>MTSSLPLPIGSCIFILCLSIIFLMAINFIHQDVLLYINQHKNKTLQFTSSFPLVDPQKAAIILFKLQKDITTLDVLPPKALHRLRNMLTDPRSFLVKSYGTHLGRIDFINIK</sequence>
<keyword evidence="1" id="KW-0472">Membrane</keyword>
<organism evidence="2">
    <name type="scientific">Metapenaeus ensis majanivirus</name>
    <dbReference type="NCBI Taxonomy" id="2984279"/>
    <lineage>
        <taxon>Viruses</taxon>
        <taxon>Viruses incertae sedis</taxon>
        <taxon>Naldaviricetes</taxon>
        <taxon>Nimaviridae</taxon>
    </lineage>
</organism>
<feature type="transmembrane region" description="Helical" evidence="1">
    <location>
        <begin position="6"/>
        <end position="29"/>
    </location>
</feature>
<dbReference type="EMBL" id="LC738876">
    <property type="protein sequence ID" value="BDT62612.1"/>
    <property type="molecule type" value="Genomic_DNA"/>
</dbReference>
<evidence type="ECO:0000256" key="1">
    <source>
        <dbReference type="SAM" id="Phobius"/>
    </source>
</evidence>
<reference evidence="2" key="1">
    <citation type="submission" date="2022-10" db="EMBL/GenBank/DDBJ databases">
        <title>Genome sequences of endogenous nimaviruses in decapod crustaceans.</title>
        <authorList>
            <person name="Kawato S."/>
            <person name="Nozaki R."/>
            <person name="Kondo H."/>
            <person name="Hirono I."/>
        </authorList>
    </citation>
    <scope>NUCLEOTIDE SEQUENCE</scope>
    <source>
        <strain evidence="2">Mikawa-1</strain>
    </source>
</reference>
<accession>A0A9C7BZM8</accession>
<keyword evidence="1" id="KW-1133">Transmembrane helix</keyword>
<evidence type="ECO:0000313" key="2">
    <source>
        <dbReference type="EMBL" id="BDT62612.1"/>
    </source>
</evidence>